<dbReference type="KEGG" id="pcre:NCTC12858_00085"/>
<reference evidence="1 2" key="1">
    <citation type="submission" date="2018-06" db="EMBL/GenBank/DDBJ databases">
        <authorList>
            <consortium name="Pathogen Informatics"/>
            <person name="Doyle S."/>
        </authorList>
    </citation>
    <scope>NUCLEOTIDE SEQUENCE [LARGE SCALE GENOMIC DNA]</scope>
    <source>
        <strain evidence="1 2">NCTC12858</strain>
    </source>
</reference>
<dbReference type="AlphaFoldDB" id="A0A2X4PUP8"/>
<evidence type="ECO:0000313" key="2">
    <source>
        <dbReference type="Proteomes" id="UP000249300"/>
    </source>
</evidence>
<name>A0A2X4PUP8_9PORP</name>
<accession>A0A2X4PUP8</accession>
<gene>
    <name evidence="1" type="ORF">NCTC12858_00085</name>
</gene>
<evidence type="ECO:0000313" key="1">
    <source>
        <dbReference type="EMBL" id="SQH72279.1"/>
    </source>
</evidence>
<proteinExistence type="predicted"/>
<organism evidence="1 2">
    <name type="scientific">Porphyromonas crevioricanis</name>
    <dbReference type="NCBI Taxonomy" id="393921"/>
    <lineage>
        <taxon>Bacteria</taxon>
        <taxon>Pseudomonadati</taxon>
        <taxon>Bacteroidota</taxon>
        <taxon>Bacteroidia</taxon>
        <taxon>Bacteroidales</taxon>
        <taxon>Porphyromonadaceae</taxon>
        <taxon>Porphyromonas</taxon>
    </lineage>
</organism>
<dbReference type="EMBL" id="LS483447">
    <property type="protein sequence ID" value="SQH72279.1"/>
    <property type="molecule type" value="Genomic_DNA"/>
</dbReference>
<dbReference type="Proteomes" id="UP000249300">
    <property type="component" value="Chromosome 1"/>
</dbReference>
<protein>
    <submittedName>
        <fullName evidence="1">Uncharacterized protein</fullName>
    </submittedName>
</protein>
<sequence>MDSKKAIKTRLFVDFAECGNLEGIKTKGTENILVAYGQARMLKITYQCHIMPQSQVTLLPLPFQTSILQQKANRISCLLLPLLYPFSPKFGFYKHL</sequence>
<keyword evidence="2" id="KW-1185">Reference proteome</keyword>